<evidence type="ECO:0000259" key="3">
    <source>
        <dbReference type="Pfam" id="PF00561"/>
    </source>
</evidence>
<protein>
    <recommendedName>
        <fullName evidence="3">AB hydrolase-1 domain-containing protein</fullName>
    </recommendedName>
</protein>
<dbReference type="RefSeq" id="WP_109661576.1">
    <property type="nucleotide sequence ID" value="NZ_QGEG01000002.1"/>
</dbReference>
<evidence type="ECO:0000313" key="5">
    <source>
        <dbReference type="Proteomes" id="UP000245762"/>
    </source>
</evidence>
<dbReference type="AlphaFoldDB" id="A0A316KUW3"/>
<proteinExistence type="inferred from homology"/>
<accession>A0A316KUW3</accession>
<dbReference type="Proteomes" id="UP000245762">
    <property type="component" value="Unassembled WGS sequence"/>
</dbReference>
<evidence type="ECO:0000256" key="2">
    <source>
        <dbReference type="ARBA" id="ARBA00022801"/>
    </source>
</evidence>
<dbReference type="GO" id="GO:0008233">
    <property type="term" value="F:peptidase activity"/>
    <property type="evidence" value="ECO:0007669"/>
    <property type="project" value="InterPro"/>
</dbReference>
<dbReference type="OrthoDB" id="9796770at2"/>
<dbReference type="SUPFAM" id="SSF53474">
    <property type="entry name" value="alpha/beta-Hydrolases"/>
    <property type="match status" value="1"/>
</dbReference>
<dbReference type="InterPro" id="IPR000073">
    <property type="entry name" value="AB_hydrolase_1"/>
</dbReference>
<dbReference type="PRINTS" id="PR00793">
    <property type="entry name" value="PROAMNOPTASE"/>
</dbReference>
<gene>
    <name evidence="4" type="ORF">DKG77_06865</name>
</gene>
<dbReference type="InterPro" id="IPR002410">
    <property type="entry name" value="Peptidase_S33"/>
</dbReference>
<dbReference type="GO" id="GO:0016020">
    <property type="term" value="C:membrane"/>
    <property type="evidence" value="ECO:0007669"/>
    <property type="project" value="TreeGrafter"/>
</dbReference>
<dbReference type="GO" id="GO:0006508">
    <property type="term" value="P:proteolysis"/>
    <property type="evidence" value="ECO:0007669"/>
    <property type="project" value="InterPro"/>
</dbReference>
<evidence type="ECO:0000256" key="1">
    <source>
        <dbReference type="ARBA" id="ARBA00010088"/>
    </source>
</evidence>
<reference evidence="4 5" key="1">
    <citation type="submission" date="2018-05" db="EMBL/GenBank/DDBJ databases">
        <title>Complete genome sequence of Flagellimonas aquimarina ECD12 isolated from seaweed Ecklonia cava.</title>
        <authorList>
            <person name="Choi S."/>
            <person name="Seong C."/>
        </authorList>
    </citation>
    <scope>NUCLEOTIDE SEQUENCE [LARGE SCALE GENOMIC DNA]</scope>
    <source>
        <strain evidence="4 5">ECD12</strain>
    </source>
</reference>
<sequence>MKITTIQRPLKMIVLLTISIFFVERSDAQSNPNKYILNQWFLSTGNWEKDPQIYVREIGNGNEPVIMLHGGWGAEHSGLINAIKGLENEYRFIFYEQRGSLRSPFPDSLITFRQHVNDLELLRQELDLDKMTIVGHSMGAVLASAYASQYPQHIKKLVLISPAHLKEPFPEEDKDIQHQQYLANKKFQNRIEITQEFQKYNLTADRSSFNSKEETIKSRINFGKLMLYDISKWTELDNGKALYKGKVYDLTARTYPKGGWNYYAEFKKQKYPISIIIGDHDWLDFGNNLYKKWNKEVPRIKMASIRNAGHMPWIDQSVELTKQLKIHLK</sequence>
<dbReference type="Pfam" id="PF00561">
    <property type="entry name" value="Abhydrolase_1"/>
    <property type="match status" value="1"/>
</dbReference>
<keyword evidence="5" id="KW-1185">Reference proteome</keyword>
<name>A0A316KUW3_9FLAO</name>
<comment type="caution">
    <text evidence="4">The sequence shown here is derived from an EMBL/GenBank/DDBJ whole genome shotgun (WGS) entry which is preliminary data.</text>
</comment>
<dbReference type="InterPro" id="IPR029058">
    <property type="entry name" value="AB_hydrolase_fold"/>
</dbReference>
<dbReference type="PANTHER" id="PTHR43798:SF33">
    <property type="entry name" value="HYDROLASE, PUTATIVE (AFU_ORTHOLOGUE AFUA_2G14860)-RELATED"/>
    <property type="match status" value="1"/>
</dbReference>
<dbReference type="InterPro" id="IPR050266">
    <property type="entry name" value="AB_hydrolase_sf"/>
</dbReference>
<dbReference type="Gene3D" id="3.40.50.1820">
    <property type="entry name" value="alpha/beta hydrolase"/>
    <property type="match status" value="1"/>
</dbReference>
<organism evidence="4 5">
    <name type="scientific">Flagellimonas aquimarina</name>
    <dbReference type="NCBI Taxonomy" id="2201895"/>
    <lineage>
        <taxon>Bacteria</taxon>
        <taxon>Pseudomonadati</taxon>
        <taxon>Bacteroidota</taxon>
        <taxon>Flavobacteriia</taxon>
        <taxon>Flavobacteriales</taxon>
        <taxon>Flavobacteriaceae</taxon>
        <taxon>Flagellimonas</taxon>
    </lineage>
</organism>
<comment type="similarity">
    <text evidence="1">Belongs to the peptidase S33 family.</text>
</comment>
<dbReference type="EMBL" id="QGEG01000002">
    <property type="protein sequence ID" value="PWL38007.1"/>
    <property type="molecule type" value="Genomic_DNA"/>
</dbReference>
<keyword evidence="2" id="KW-0378">Hydrolase</keyword>
<feature type="domain" description="AB hydrolase-1" evidence="3">
    <location>
        <begin position="64"/>
        <end position="314"/>
    </location>
</feature>
<dbReference type="PANTHER" id="PTHR43798">
    <property type="entry name" value="MONOACYLGLYCEROL LIPASE"/>
    <property type="match status" value="1"/>
</dbReference>
<evidence type="ECO:0000313" key="4">
    <source>
        <dbReference type="EMBL" id="PWL38007.1"/>
    </source>
</evidence>